<dbReference type="InterPro" id="IPR042094">
    <property type="entry name" value="T2SS_GspF_sf"/>
</dbReference>
<evidence type="ECO:0000259" key="11">
    <source>
        <dbReference type="Pfam" id="PF00482"/>
    </source>
</evidence>
<keyword evidence="7 10" id="KW-1133">Transmembrane helix</keyword>
<dbReference type="InterPro" id="IPR018076">
    <property type="entry name" value="T2SS_GspF_dom"/>
</dbReference>
<evidence type="ECO:0000256" key="7">
    <source>
        <dbReference type="ARBA" id="ARBA00022989"/>
    </source>
</evidence>
<dbReference type="InterPro" id="IPR003004">
    <property type="entry name" value="GspF/PilC"/>
</dbReference>
<keyword evidence="3 9" id="KW-0813">Transport</keyword>
<name>A0ABN0W339_9GAMM</name>
<feature type="domain" description="Type II secretion system protein GspF" evidence="11">
    <location>
        <begin position="278"/>
        <end position="400"/>
    </location>
</feature>
<accession>A0ABN0W339</accession>
<keyword evidence="4" id="KW-1003">Cell membrane</keyword>
<comment type="subcellular location">
    <subcellularLocation>
        <location evidence="1 9">Cell inner membrane</location>
        <topology evidence="1 9">Multi-pass membrane protein</topology>
    </subcellularLocation>
</comment>
<keyword evidence="8 10" id="KW-0472">Membrane</keyword>
<evidence type="ECO:0000256" key="8">
    <source>
        <dbReference type="ARBA" id="ARBA00023136"/>
    </source>
</evidence>
<evidence type="ECO:0000256" key="3">
    <source>
        <dbReference type="ARBA" id="ARBA00022448"/>
    </source>
</evidence>
<evidence type="ECO:0000256" key="1">
    <source>
        <dbReference type="ARBA" id="ARBA00004429"/>
    </source>
</evidence>
<comment type="similarity">
    <text evidence="2 9">Belongs to the GSP F family.</text>
</comment>
<keyword evidence="6 9" id="KW-0812">Transmembrane</keyword>
<feature type="transmembrane region" description="Helical" evidence="10">
    <location>
        <begin position="381"/>
        <end position="401"/>
    </location>
</feature>
<dbReference type="PANTHER" id="PTHR30012:SF7">
    <property type="entry name" value="PROTEIN TRANSPORT PROTEIN HOFC HOMOLOG"/>
    <property type="match status" value="1"/>
</dbReference>
<evidence type="ECO:0000256" key="6">
    <source>
        <dbReference type="ARBA" id="ARBA00022692"/>
    </source>
</evidence>
<feature type="transmembrane region" description="Helical" evidence="10">
    <location>
        <begin position="176"/>
        <end position="206"/>
    </location>
</feature>
<dbReference type="Proteomes" id="UP001501787">
    <property type="component" value="Unassembled WGS sequence"/>
</dbReference>
<dbReference type="EMBL" id="BAAAFR010000008">
    <property type="protein sequence ID" value="GAA0323767.1"/>
    <property type="molecule type" value="Genomic_DNA"/>
</dbReference>
<evidence type="ECO:0000256" key="10">
    <source>
        <dbReference type="SAM" id="Phobius"/>
    </source>
</evidence>
<dbReference type="PROSITE" id="PS00874">
    <property type="entry name" value="T2SP_F"/>
    <property type="match status" value="1"/>
</dbReference>
<evidence type="ECO:0000313" key="12">
    <source>
        <dbReference type="EMBL" id="GAA0323767.1"/>
    </source>
</evidence>
<sequence>MAKAKVKTDMLLDFVYDGVNRQGQKVKGETTSRSMELAKATLRKQGVTVKSIKKKPKPLFSMKKGIKPIDIAIFSRQLATMMKAGVPLTQSFEIVADSLDNPSMKDLVLAIKADVEAGGTFASALRKHPRYFDDLFCSLVASGEQSGALEIMLERVATYKEKSELLKAKIKKALKYPIAVIVVAIIVTIILLVKVVPVFADLFASFGAELPAFTRMVVSMSEWMQAWWFILIILIGGAVIAFSEGKKRSKKFRDFLDRAVLKAPIFGKIAYQAVIARFARTLSTTFAAGVPLIDALDSTAGATNNVVFYDATQQVKNDVSTGQQLQFSMRSTNLFPSMAIQMVGIGEEAGSLEEMLEKVAVYYENEVDNAVDGLTSLMEPMIMAILGVLVGGLVIAMYLPIFQMGSVVG</sequence>
<evidence type="ECO:0000256" key="4">
    <source>
        <dbReference type="ARBA" id="ARBA00022475"/>
    </source>
</evidence>
<keyword evidence="13" id="KW-1185">Reference proteome</keyword>
<dbReference type="RefSeq" id="WP_201504538.1">
    <property type="nucleotide sequence ID" value="NZ_BAAAFR010000008.1"/>
</dbReference>
<evidence type="ECO:0000256" key="2">
    <source>
        <dbReference type="ARBA" id="ARBA00005745"/>
    </source>
</evidence>
<organism evidence="12 13">
    <name type="scientific">Psychrobacter aestuarii</name>
    <dbReference type="NCBI Taxonomy" id="556327"/>
    <lineage>
        <taxon>Bacteria</taxon>
        <taxon>Pseudomonadati</taxon>
        <taxon>Pseudomonadota</taxon>
        <taxon>Gammaproteobacteria</taxon>
        <taxon>Moraxellales</taxon>
        <taxon>Moraxellaceae</taxon>
        <taxon>Psychrobacter</taxon>
    </lineage>
</organism>
<evidence type="ECO:0000256" key="9">
    <source>
        <dbReference type="RuleBase" id="RU003923"/>
    </source>
</evidence>
<dbReference type="Pfam" id="PF00482">
    <property type="entry name" value="T2SSF"/>
    <property type="match status" value="2"/>
</dbReference>
<proteinExistence type="inferred from homology"/>
<dbReference type="Gene3D" id="1.20.81.30">
    <property type="entry name" value="Type II secretion system (T2SS), domain F"/>
    <property type="match status" value="2"/>
</dbReference>
<evidence type="ECO:0000256" key="5">
    <source>
        <dbReference type="ARBA" id="ARBA00022519"/>
    </source>
</evidence>
<feature type="transmembrane region" description="Helical" evidence="10">
    <location>
        <begin position="226"/>
        <end position="243"/>
    </location>
</feature>
<comment type="caution">
    <text evidence="12">The sequence shown here is derived from an EMBL/GenBank/DDBJ whole genome shotgun (WGS) entry which is preliminary data.</text>
</comment>
<keyword evidence="5" id="KW-0997">Cell inner membrane</keyword>
<reference evidence="12 13" key="1">
    <citation type="journal article" date="2019" name="Int. J. Syst. Evol. Microbiol.">
        <title>The Global Catalogue of Microorganisms (GCM) 10K type strain sequencing project: providing services to taxonomists for standard genome sequencing and annotation.</title>
        <authorList>
            <consortium name="The Broad Institute Genomics Platform"/>
            <consortium name="The Broad Institute Genome Sequencing Center for Infectious Disease"/>
            <person name="Wu L."/>
            <person name="Ma J."/>
        </authorList>
    </citation>
    <scope>NUCLEOTIDE SEQUENCE [LARGE SCALE GENOMIC DNA]</scope>
    <source>
        <strain evidence="12 13">JCM 16343</strain>
    </source>
</reference>
<dbReference type="PRINTS" id="PR00812">
    <property type="entry name" value="BCTERIALGSPF"/>
</dbReference>
<gene>
    <name evidence="12" type="ORF">GCM10009129_21990</name>
</gene>
<dbReference type="PANTHER" id="PTHR30012">
    <property type="entry name" value="GENERAL SECRETION PATHWAY PROTEIN"/>
    <property type="match status" value="1"/>
</dbReference>
<dbReference type="InterPro" id="IPR001992">
    <property type="entry name" value="T2SS_GspF/T4SS_PilC_CS"/>
</dbReference>
<feature type="domain" description="Type II secretion system protein GspF" evidence="11">
    <location>
        <begin position="74"/>
        <end position="197"/>
    </location>
</feature>
<protein>
    <submittedName>
        <fullName evidence="12">Type II secretion system F family protein</fullName>
    </submittedName>
</protein>
<evidence type="ECO:0000313" key="13">
    <source>
        <dbReference type="Proteomes" id="UP001501787"/>
    </source>
</evidence>